<reference evidence="1 2" key="2">
    <citation type="journal article" date="2019" name="G3 (Bethesda)">
        <title>Hybrid Assembly of the Genome of the Entomopathogenic Nematode Steinernema carpocapsae Identifies the X-Chromosome.</title>
        <authorList>
            <person name="Serra L."/>
            <person name="Macchietto M."/>
            <person name="Macias-Munoz A."/>
            <person name="McGill C.J."/>
            <person name="Rodriguez I.M."/>
            <person name="Rodriguez B."/>
            <person name="Murad R."/>
            <person name="Mortazavi A."/>
        </authorList>
    </citation>
    <scope>NUCLEOTIDE SEQUENCE [LARGE SCALE GENOMIC DNA]</scope>
    <source>
        <strain evidence="1 2">ALL</strain>
    </source>
</reference>
<proteinExistence type="predicted"/>
<keyword evidence="2" id="KW-1185">Reference proteome</keyword>
<accession>A0A4U5NIZ5</accession>
<dbReference type="EMBL" id="AZBU02000004">
    <property type="protein sequence ID" value="TKR82770.1"/>
    <property type="molecule type" value="Genomic_DNA"/>
</dbReference>
<sequence length="72" mass="8443">MSFASERLVQTPLRWPTWRSFNCLDATSRILSLSGSPLLYKHRRKWVEFLLLRCHILITKSNILFAQTADAH</sequence>
<dbReference type="AlphaFoldDB" id="A0A4U5NIZ5"/>
<name>A0A4U5NIZ5_STECR</name>
<reference evidence="1 2" key="1">
    <citation type="journal article" date="2015" name="Genome Biol.">
        <title>Comparative genomics of Steinernema reveals deeply conserved gene regulatory networks.</title>
        <authorList>
            <person name="Dillman A.R."/>
            <person name="Macchietto M."/>
            <person name="Porter C.F."/>
            <person name="Rogers A."/>
            <person name="Williams B."/>
            <person name="Antoshechkin I."/>
            <person name="Lee M.M."/>
            <person name="Goodwin Z."/>
            <person name="Lu X."/>
            <person name="Lewis E.E."/>
            <person name="Goodrich-Blair H."/>
            <person name="Stock S.P."/>
            <person name="Adams B.J."/>
            <person name="Sternberg P.W."/>
            <person name="Mortazavi A."/>
        </authorList>
    </citation>
    <scope>NUCLEOTIDE SEQUENCE [LARGE SCALE GENOMIC DNA]</scope>
    <source>
        <strain evidence="1 2">ALL</strain>
    </source>
</reference>
<gene>
    <name evidence="1" type="ORF">L596_016450</name>
</gene>
<protein>
    <submittedName>
        <fullName evidence="1">Uncharacterized protein</fullName>
    </submittedName>
</protein>
<comment type="caution">
    <text evidence="1">The sequence shown here is derived from an EMBL/GenBank/DDBJ whole genome shotgun (WGS) entry which is preliminary data.</text>
</comment>
<dbReference type="Proteomes" id="UP000298663">
    <property type="component" value="Unassembled WGS sequence"/>
</dbReference>
<evidence type="ECO:0000313" key="2">
    <source>
        <dbReference type="Proteomes" id="UP000298663"/>
    </source>
</evidence>
<evidence type="ECO:0000313" key="1">
    <source>
        <dbReference type="EMBL" id="TKR82770.1"/>
    </source>
</evidence>
<organism evidence="1 2">
    <name type="scientific">Steinernema carpocapsae</name>
    <name type="common">Entomopathogenic nematode</name>
    <dbReference type="NCBI Taxonomy" id="34508"/>
    <lineage>
        <taxon>Eukaryota</taxon>
        <taxon>Metazoa</taxon>
        <taxon>Ecdysozoa</taxon>
        <taxon>Nematoda</taxon>
        <taxon>Chromadorea</taxon>
        <taxon>Rhabditida</taxon>
        <taxon>Tylenchina</taxon>
        <taxon>Panagrolaimomorpha</taxon>
        <taxon>Strongyloidoidea</taxon>
        <taxon>Steinernematidae</taxon>
        <taxon>Steinernema</taxon>
    </lineage>
</organism>